<sequence length="133" mass="15208">MEEDKRNHRRFNPEGLTAHIIIDPPPPDEEIVIDGQVVDMSYSGIKIKLKQPLTHDVEQAELRISIVLPESQVPVSIHGMIKHVQDRHECGLQYAEKHTEDDIDDLMFECVKYAPNPEEDYQPVIADEALVSE</sequence>
<dbReference type="Pfam" id="PF07238">
    <property type="entry name" value="PilZ"/>
    <property type="match status" value="1"/>
</dbReference>
<dbReference type="EMBL" id="CP113517">
    <property type="protein sequence ID" value="WAR46186.1"/>
    <property type="molecule type" value="Genomic_DNA"/>
</dbReference>
<evidence type="ECO:0000259" key="1">
    <source>
        <dbReference type="Pfam" id="PF07238"/>
    </source>
</evidence>
<dbReference type="SUPFAM" id="SSF141371">
    <property type="entry name" value="PilZ domain-like"/>
    <property type="match status" value="1"/>
</dbReference>
<evidence type="ECO:0000313" key="2">
    <source>
        <dbReference type="EMBL" id="WAR46186.1"/>
    </source>
</evidence>
<dbReference type="InterPro" id="IPR009875">
    <property type="entry name" value="PilZ_domain"/>
</dbReference>
<evidence type="ECO:0000313" key="3">
    <source>
        <dbReference type="Proteomes" id="UP001162780"/>
    </source>
</evidence>
<organism evidence="2 3">
    <name type="scientific">Methylomonas rapida</name>
    <dbReference type="NCBI Taxonomy" id="2963939"/>
    <lineage>
        <taxon>Bacteria</taxon>
        <taxon>Pseudomonadati</taxon>
        <taxon>Pseudomonadota</taxon>
        <taxon>Gammaproteobacteria</taxon>
        <taxon>Methylococcales</taxon>
        <taxon>Methylococcaceae</taxon>
        <taxon>Methylomonas</taxon>
    </lineage>
</organism>
<name>A0ABY7GNV9_9GAMM</name>
<accession>A0ABY7GNV9</accession>
<dbReference type="Proteomes" id="UP001162780">
    <property type="component" value="Chromosome"/>
</dbReference>
<proteinExistence type="predicted"/>
<dbReference type="RefSeq" id="WP_269022601.1">
    <property type="nucleotide sequence ID" value="NZ_CP113517.1"/>
</dbReference>
<feature type="domain" description="PilZ" evidence="1">
    <location>
        <begin position="5"/>
        <end position="107"/>
    </location>
</feature>
<reference evidence="2" key="1">
    <citation type="submission" date="2022-11" db="EMBL/GenBank/DDBJ databases">
        <title>Methylomonas rapida sp. nov., Carotenoid-Producing Obligate Methanotrophs with High Growth Characteristics and Biotechnological Potential.</title>
        <authorList>
            <person name="Tikhonova E.N."/>
            <person name="Suleimanov R.Z."/>
            <person name="Miroshnikov K."/>
            <person name="Oshkin I.Y."/>
            <person name="Belova S.E."/>
            <person name="Danilova O.V."/>
            <person name="Ashikhmin A."/>
            <person name="Konopkin A."/>
            <person name="But S.Y."/>
            <person name="Khmelenina V.N."/>
            <person name="Kuznetsov N."/>
            <person name="Pimenov N.V."/>
            <person name="Dedysh S.N."/>
        </authorList>
    </citation>
    <scope>NUCLEOTIDE SEQUENCE</scope>
    <source>
        <strain evidence="2">MP1</strain>
    </source>
</reference>
<protein>
    <submittedName>
        <fullName evidence="2">PilZ domain-containing protein</fullName>
    </submittedName>
</protein>
<gene>
    <name evidence="2" type="ORF">NM686_006615</name>
</gene>
<keyword evidence="3" id="KW-1185">Reference proteome</keyword>
<dbReference type="Gene3D" id="2.40.10.220">
    <property type="entry name" value="predicted glycosyltransferase like domains"/>
    <property type="match status" value="1"/>
</dbReference>